<dbReference type="InterPro" id="IPR036388">
    <property type="entry name" value="WH-like_DNA-bd_sf"/>
</dbReference>
<proteinExistence type="inferred from homology"/>
<dbReference type="Gene3D" id="1.10.10.10">
    <property type="entry name" value="Winged helix-like DNA-binding domain superfamily/Winged helix DNA-binding domain"/>
    <property type="match status" value="1"/>
</dbReference>
<organism evidence="8 9">
    <name type="scientific">Micromonospora cremea</name>
    <dbReference type="NCBI Taxonomy" id="709881"/>
    <lineage>
        <taxon>Bacteria</taxon>
        <taxon>Bacillati</taxon>
        <taxon>Actinomycetota</taxon>
        <taxon>Actinomycetes</taxon>
        <taxon>Micromonosporales</taxon>
        <taxon>Micromonosporaceae</taxon>
        <taxon>Micromonospora</taxon>
    </lineage>
</organism>
<feature type="domain" description="DUF6596" evidence="7">
    <location>
        <begin position="184"/>
        <end position="284"/>
    </location>
</feature>
<dbReference type="STRING" id="709881.SAMN04489832_6572"/>
<keyword evidence="3" id="KW-0731">Sigma factor</keyword>
<dbReference type="NCBIfam" id="TIGR02937">
    <property type="entry name" value="sigma70-ECF"/>
    <property type="match status" value="1"/>
</dbReference>
<dbReference type="AlphaFoldDB" id="A0A1N6B2I5"/>
<dbReference type="SUPFAM" id="SSF88946">
    <property type="entry name" value="Sigma2 domain of RNA polymerase sigma factors"/>
    <property type="match status" value="1"/>
</dbReference>
<dbReference type="EMBL" id="FSQT01000002">
    <property type="protein sequence ID" value="SIN40483.1"/>
    <property type="molecule type" value="Genomic_DNA"/>
</dbReference>
<protein>
    <submittedName>
        <fullName evidence="8">RNA polymerase sigma factor, sigma-70 family</fullName>
    </submittedName>
</protein>
<dbReference type="Pfam" id="PF20239">
    <property type="entry name" value="DUF6596"/>
    <property type="match status" value="1"/>
</dbReference>
<keyword evidence="9" id="KW-1185">Reference proteome</keyword>
<evidence type="ECO:0000313" key="9">
    <source>
        <dbReference type="Proteomes" id="UP000185124"/>
    </source>
</evidence>
<dbReference type="GO" id="GO:0016987">
    <property type="term" value="F:sigma factor activity"/>
    <property type="evidence" value="ECO:0007669"/>
    <property type="project" value="UniProtKB-KW"/>
</dbReference>
<dbReference type="SUPFAM" id="SSF88659">
    <property type="entry name" value="Sigma3 and sigma4 domains of RNA polymerase sigma factors"/>
    <property type="match status" value="1"/>
</dbReference>
<dbReference type="InterPro" id="IPR013324">
    <property type="entry name" value="RNA_pol_sigma_r3/r4-like"/>
</dbReference>
<dbReference type="PANTHER" id="PTHR47756:SF2">
    <property type="entry name" value="BLL6612 PROTEIN"/>
    <property type="match status" value="1"/>
</dbReference>
<dbReference type="GO" id="GO:0003677">
    <property type="term" value="F:DNA binding"/>
    <property type="evidence" value="ECO:0007669"/>
    <property type="project" value="InterPro"/>
</dbReference>
<dbReference type="Proteomes" id="UP000185124">
    <property type="component" value="Unassembled WGS sequence"/>
</dbReference>
<keyword evidence="2" id="KW-0805">Transcription regulation</keyword>
<dbReference type="InterPro" id="IPR007627">
    <property type="entry name" value="RNA_pol_sigma70_r2"/>
</dbReference>
<accession>A0A1N6B2I5</accession>
<dbReference type="Gene3D" id="1.10.1740.10">
    <property type="match status" value="1"/>
</dbReference>
<dbReference type="Pfam" id="PF08281">
    <property type="entry name" value="Sigma70_r4_2"/>
    <property type="match status" value="1"/>
</dbReference>
<name>A0A1N6B2I5_9ACTN</name>
<evidence type="ECO:0000259" key="6">
    <source>
        <dbReference type="Pfam" id="PF08281"/>
    </source>
</evidence>
<reference evidence="9" key="1">
    <citation type="submission" date="2016-12" db="EMBL/GenBank/DDBJ databases">
        <authorList>
            <person name="Varghese N."/>
            <person name="Submissions S."/>
        </authorList>
    </citation>
    <scope>NUCLEOTIDE SEQUENCE [LARGE SCALE GENOMIC DNA]</scope>
    <source>
        <strain evidence="9">DSM 45599</strain>
    </source>
</reference>
<evidence type="ECO:0000259" key="5">
    <source>
        <dbReference type="Pfam" id="PF04542"/>
    </source>
</evidence>
<feature type="domain" description="RNA polymerase sigma-70 region 2" evidence="5">
    <location>
        <begin position="11"/>
        <end position="77"/>
    </location>
</feature>
<feature type="domain" description="RNA polymerase sigma factor 70 region 4 type 2" evidence="6">
    <location>
        <begin position="116"/>
        <end position="166"/>
    </location>
</feature>
<dbReference type="InterPro" id="IPR046531">
    <property type="entry name" value="DUF6596"/>
</dbReference>
<dbReference type="Pfam" id="PF04542">
    <property type="entry name" value="Sigma70_r2"/>
    <property type="match status" value="1"/>
</dbReference>
<evidence type="ECO:0000256" key="3">
    <source>
        <dbReference type="ARBA" id="ARBA00023082"/>
    </source>
</evidence>
<evidence type="ECO:0000256" key="2">
    <source>
        <dbReference type="ARBA" id="ARBA00023015"/>
    </source>
</evidence>
<evidence type="ECO:0000313" key="8">
    <source>
        <dbReference type="EMBL" id="SIN40483.1"/>
    </source>
</evidence>
<gene>
    <name evidence="8" type="ORF">SAMN04489832_6572</name>
</gene>
<evidence type="ECO:0000259" key="7">
    <source>
        <dbReference type="Pfam" id="PF20239"/>
    </source>
</evidence>
<comment type="similarity">
    <text evidence="1">Belongs to the sigma-70 factor family. ECF subfamily.</text>
</comment>
<dbReference type="InterPro" id="IPR014284">
    <property type="entry name" value="RNA_pol_sigma-70_dom"/>
</dbReference>
<dbReference type="InterPro" id="IPR013249">
    <property type="entry name" value="RNA_pol_sigma70_r4_t2"/>
</dbReference>
<keyword evidence="4" id="KW-0804">Transcription</keyword>
<evidence type="ECO:0000256" key="4">
    <source>
        <dbReference type="ARBA" id="ARBA00023163"/>
    </source>
</evidence>
<evidence type="ECO:0000256" key="1">
    <source>
        <dbReference type="ARBA" id="ARBA00010641"/>
    </source>
</evidence>
<sequence length="427" mass="45672">MTTTDPRIEDLLRELAPQVLGVLARRFGDFPTAEDAVQEALLAAATQWPTDGLPANPRGWLIQVGYRRMIELVRGEQARRRREDLVVRRDPDDRQHAPAADEELTAERDDTLVLLFLCCHPALTPASAVALTLRAVGGLSTAEIARAFLVPEATMAQRISRAKQRIRSSGLPFRMPEPAERADRLAAVRQVLYLIFTEGHTSTAGPDLRRVDLAVEAIRLTRALHALLPGDSESAGLLALMLLTEARSPARTGPSGELIPLADQDRTRWDAAAIAEGVALVTRALPRGPVGPYQVQAAIAALHDEAPSAAATDWPQILALYGVLERLSGSPVVALNRAVATAMVHGPAAGLAALDALADDPQLAGHHRLSAARAHLHEMAGDRARAIADYRAAAGRTSSLPEQRYLMMRAARLAAEPGSTAAEPGAG</sequence>
<dbReference type="OrthoDB" id="9780299at2"/>
<dbReference type="PANTHER" id="PTHR47756">
    <property type="entry name" value="BLL6612 PROTEIN-RELATED"/>
    <property type="match status" value="1"/>
</dbReference>
<dbReference type="GO" id="GO:0006352">
    <property type="term" value="P:DNA-templated transcription initiation"/>
    <property type="evidence" value="ECO:0007669"/>
    <property type="project" value="InterPro"/>
</dbReference>
<dbReference type="InterPro" id="IPR013325">
    <property type="entry name" value="RNA_pol_sigma_r2"/>
</dbReference>